<dbReference type="RefSeq" id="WP_309725460.1">
    <property type="nucleotide sequence ID" value="NZ_JARWAM010000031.1"/>
</dbReference>
<keyword evidence="2" id="KW-1185">Reference proteome</keyword>
<dbReference type="Proteomes" id="UP001251374">
    <property type="component" value="Unassembled WGS sequence"/>
</dbReference>
<proteinExistence type="predicted"/>
<protein>
    <submittedName>
        <fullName evidence="1">Uncharacterized protein</fullName>
    </submittedName>
</protein>
<organism evidence="1 2">
    <name type="scientific">Franzmannia qiaohouensis</name>
    <dbReference type="NCBI Taxonomy" id="1329370"/>
    <lineage>
        <taxon>Bacteria</taxon>
        <taxon>Pseudomonadati</taxon>
        <taxon>Pseudomonadota</taxon>
        <taxon>Gammaproteobacteria</taxon>
        <taxon>Oceanospirillales</taxon>
        <taxon>Halomonadaceae</taxon>
        <taxon>Franzmannia</taxon>
    </lineage>
</organism>
<gene>
    <name evidence="1" type="ORF">QC821_21250</name>
</gene>
<sequence>MYAIEFETDITSRYLELKDYEKLANKHAKVIILVEDDVALGEQVSSSFEEFERIKANRKHLPTVDKSIDIDAVANEANRDIF</sequence>
<evidence type="ECO:0000313" key="1">
    <source>
        <dbReference type="EMBL" id="MDR5907807.1"/>
    </source>
</evidence>
<reference evidence="1 2" key="1">
    <citation type="submission" date="2023-04" db="EMBL/GenBank/DDBJ databases">
        <title>A long-awaited taxogenomic arrangement of the family Halomonadaceae.</title>
        <authorList>
            <person name="De La Haba R."/>
            <person name="Chuvochina M."/>
            <person name="Wittouck S."/>
            <person name="Arahal D.R."/>
            <person name="Sanchez-Porro C."/>
            <person name="Hugenholtz P."/>
            <person name="Ventosa A."/>
        </authorList>
    </citation>
    <scope>NUCLEOTIDE SEQUENCE [LARGE SCALE GENOMIC DNA]</scope>
    <source>
        <strain evidence="1 2">DSM 26770</strain>
    </source>
</reference>
<comment type="caution">
    <text evidence="1">The sequence shown here is derived from an EMBL/GenBank/DDBJ whole genome shotgun (WGS) entry which is preliminary data.</text>
</comment>
<name>A0ABU1HJZ0_9GAMM</name>
<accession>A0ABU1HJZ0</accession>
<dbReference type="EMBL" id="JARWAM010000031">
    <property type="protein sequence ID" value="MDR5907807.1"/>
    <property type="molecule type" value="Genomic_DNA"/>
</dbReference>
<evidence type="ECO:0000313" key="2">
    <source>
        <dbReference type="Proteomes" id="UP001251374"/>
    </source>
</evidence>